<dbReference type="CTD" id="10605"/>
<dbReference type="PANTHER" id="PTHR23254">
    <property type="entry name" value="EIF4G DOMAIN PROTEIN"/>
    <property type="match status" value="1"/>
</dbReference>
<dbReference type="GO" id="GO:0008494">
    <property type="term" value="F:translation activator activity"/>
    <property type="evidence" value="ECO:0007669"/>
    <property type="project" value="TreeGrafter"/>
</dbReference>
<dbReference type="Proteomes" id="UP000694866">
    <property type="component" value="Unplaced"/>
</dbReference>
<evidence type="ECO:0000313" key="3">
    <source>
        <dbReference type="RefSeq" id="XP_011304177.1"/>
    </source>
</evidence>
<accession>A0A9R1T7N0</accession>
<feature type="compositionally biased region" description="Basic and acidic residues" evidence="1">
    <location>
        <begin position="1"/>
        <end position="13"/>
    </location>
</feature>
<dbReference type="PANTHER" id="PTHR23254:SF15">
    <property type="entry name" value="POLYADENYLATE-BINDING PROTEIN-INTERACTING PROTEIN 1"/>
    <property type="match status" value="1"/>
</dbReference>
<reference evidence="3" key="1">
    <citation type="submission" date="2025-08" db="UniProtKB">
        <authorList>
            <consortium name="RefSeq"/>
        </authorList>
    </citation>
    <scope>IDENTIFICATION</scope>
    <source>
        <strain evidence="3">USDA-PBARC FA_bdor</strain>
        <tissue evidence="3">Whole organism</tissue>
    </source>
</reference>
<name>A0A9R1T7N0_9HYME</name>
<dbReference type="Gene3D" id="1.25.40.180">
    <property type="match status" value="1"/>
</dbReference>
<keyword evidence="2" id="KW-1185">Reference proteome</keyword>
<gene>
    <name evidence="3" type="primary">Paip1</name>
</gene>
<protein>
    <submittedName>
        <fullName evidence="3">Polyadenylate-binding protein-interacting protein 1 isoform X2</fullName>
    </submittedName>
</protein>
<feature type="region of interest" description="Disordered" evidence="1">
    <location>
        <begin position="1"/>
        <end position="37"/>
    </location>
</feature>
<dbReference type="GeneID" id="105267187"/>
<dbReference type="GO" id="GO:0006446">
    <property type="term" value="P:regulation of translational initiation"/>
    <property type="evidence" value="ECO:0007669"/>
    <property type="project" value="TreeGrafter"/>
</dbReference>
<dbReference type="RefSeq" id="XP_011304177.1">
    <property type="nucleotide sequence ID" value="XM_011305875.1"/>
</dbReference>
<dbReference type="OrthoDB" id="8171816at2759"/>
<dbReference type="SUPFAM" id="SSF48371">
    <property type="entry name" value="ARM repeat"/>
    <property type="match status" value="1"/>
</dbReference>
<organism evidence="2 3">
    <name type="scientific">Fopius arisanus</name>
    <dbReference type="NCBI Taxonomy" id="64838"/>
    <lineage>
        <taxon>Eukaryota</taxon>
        <taxon>Metazoa</taxon>
        <taxon>Ecdysozoa</taxon>
        <taxon>Arthropoda</taxon>
        <taxon>Hexapoda</taxon>
        <taxon>Insecta</taxon>
        <taxon>Pterygota</taxon>
        <taxon>Neoptera</taxon>
        <taxon>Endopterygota</taxon>
        <taxon>Hymenoptera</taxon>
        <taxon>Apocrita</taxon>
        <taxon>Ichneumonoidea</taxon>
        <taxon>Braconidae</taxon>
        <taxon>Opiinae</taxon>
        <taxon>Fopius</taxon>
    </lineage>
</organism>
<dbReference type="InterPro" id="IPR016024">
    <property type="entry name" value="ARM-type_fold"/>
</dbReference>
<evidence type="ECO:0000256" key="1">
    <source>
        <dbReference type="SAM" id="MobiDB-lite"/>
    </source>
</evidence>
<proteinExistence type="predicted"/>
<sequence>MEHAGEGDGDRRGGARGRGKSSWTPGTEHQPLRRPQVPGSLHQVNEMLNNASIHDVVKNSPLSADAPEFVPKGFVAPQQNQGQGWQRPSVQERLNVARSGGQGMGYAQHHPGSRPHAHLAQSPFGYGESEYSCQLYPRYESGFSNYDRDQAPRNSENSRGEQGINALVRQLWTAMQTLTRNPDQFDDLIVPLVCGITPHLKSEEDTEAIVSTIIENCIRDSNFRYSGVRLCSHLDAVETPSENNPSIFRTKLYGWCRQEKEMQMSTWPKGPEHSPEHENNCHGLMLSLAELVAQMDPHPASILGKLLVELISHILKNPGPNSAKSICQSLKLAGQYLERDSTTNRQEIERVMRELTDLVTKGQVDVHVGRMVNSVQELRNGNWGRGVSFNDSQAVDVNSASVGTQQKVKQSSEQLDEPVLYGPDGMVLSAEERRFCQHLSGLHAGEDWIPPTETPQQEEDEDDMIADAYEEFLKLAPNKKDSSVNREK</sequence>
<dbReference type="AlphaFoldDB" id="A0A9R1T7N0"/>
<feature type="region of interest" description="Disordered" evidence="1">
    <location>
        <begin position="102"/>
        <end position="123"/>
    </location>
</feature>
<dbReference type="InterPro" id="IPR051367">
    <property type="entry name" value="mRNA_TranslReg/HistoneTransl"/>
</dbReference>
<evidence type="ECO:0000313" key="2">
    <source>
        <dbReference type="Proteomes" id="UP000694866"/>
    </source>
</evidence>